<proteinExistence type="predicted"/>
<evidence type="ECO:0000313" key="2">
    <source>
        <dbReference type="Proteomes" id="UP001430306"/>
    </source>
</evidence>
<name>A0ABS8NFP3_9BACT</name>
<dbReference type="Proteomes" id="UP001430306">
    <property type="component" value="Unassembled WGS sequence"/>
</dbReference>
<accession>A0ABS8NFP3</accession>
<evidence type="ECO:0000313" key="1">
    <source>
        <dbReference type="EMBL" id="MCC9641752.1"/>
    </source>
</evidence>
<comment type="caution">
    <text evidence="1">The sequence shown here is derived from an EMBL/GenBank/DDBJ whole genome shotgun (WGS) entry which is preliminary data.</text>
</comment>
<protein>
    <submittedName>
        <fullName evidence="1">Uncharacterized protein</fullName>
    </submittedName>
</protein>
<keyword evidence="2" id="KW-1185">Reference proteome</keyword>
<dbReference type="RefSeq" id="WP_230272143.1">
    <property type="nucleotide sequence ID" value="NZ_JAJKFW010000012.1"/>
</dbReference>
<sequence>MHQTASAANNDPPVHAAGCCFRATDISSFTYETKSMLKTILALMVCFGSVGLLTGCSSNEPVLLDYSEDDFKAMDEAAGIGADGEAVEEAEFEKF</sequence>
<dbReference type="EMBL" id="JAJKFW010000012">
    <property type="protein sequence ID" value="MCC9641752.1"/>
    <property type="molecule type" value="Genomic_DNA"/>
</dbReference>
<organism evidence="1 2">
    <name type="scientific">Rhodopirellula halodulae</name>
    <dbReference type="NCBI Taxonomy" id="2894198"/>
    <lineage>
        <taxon>Bacteria</taxon>
        <taxon>Pseudomonadati</taxon>
        <taxon>Planctomycetota</taxon>
        <taxon>Planctomycetia</taxon>
        <taxon>Pirellulales</taxon>
        <taxon>Pirellulaceae</taxon>
        <taxon>Rhodopirellula</taxon>
    </lineage>
</organism>
<reference evidence="1" key="1">
    <citation type="submission" date="2021-11" db="EMBL/GenBank/DDBJ databases">
        <title>Genome sequence.</title>
        <authorList>
            <person name="Sun Q."/>
        </authorList>
    </citation>
    <scope>NUCLEOTIDE SEQUENCE</scope>
    <source>
        <strain evidence="1">JC740</strain>
    </source>
</reference>
<gene>
    <name evidence="1" type="ORF">LOC71_05660</name>
</gene>